<dbReference type="Gene3D" id="3.80.10.10">
    <property type="entry name" value="Ribonuclease Inhibitor"/>
    <property type="match status" value="2"/>
</dbReference>
<dbReference type="InterPro" id="IPR022038">
    <property type="entry name" value="Ig-like_bact"/>
</dbReference>
<dbReference type="PATRIC" id="fig|1423784.4.peg.996"/>
<dbReference type="InterPro" id="IPR053139">
    <property type="entry name" value="Surface_bspA-like"/>
</dbReference>
<dbReference type="Gene3D" id="2.60.40.10">
    <property type="entry name" value="Immunoglobulins"/>
    <property type="match status" value="1"/>
</dbReference>
<dbReference type="PANTHER" id="PTHR45661">
    <property type="entry name" value="SURFACE ANTIGEN"/>
    <property type="match status" value="1"/>
</dbReference>
<proteinExistence type="predicted"/>
<dbReference type="InterPro" id="IPR044081">
    <property type="entry name" value="DUF5776"/>
</dbReference>
<dbReference type="Pfam" id="PF07523">
    <property type="entry name" value="Big_3"/>
    <property type="match status" value="1"/>
</dbReference>
<dbReference type="RefSeq" id="WP_057911140.1">
    <property type="nucleotide sequence ID" value="NZ_AZGK01000002.1"/>
</dbReference>
<comment type="caution">
    <text evidence="5">The sequence shown here is derived from an EMBL/GenBank/DDBJ whole genome shotgun (WGS) entry which is preliminary data.</text>
</comment>
<evidence type="ECO:0000313" key="6">
    <source>
        <dbReference type="Proteomes" id="UP000051957"/>
    </source>
</evidence>
<evidence type="ECO:0000313" key="5">
    <source>
        <dbReference type="EMBL" id="KRM47288.1"/>
    </source>
</evidence>
<dbReference type="Pfam" id="PF17883">
    <property type="entry name" value="MBG"/>
    <property type="match status" value="5"/>
</dbReference>
<evidence type="ECO:0000259" key="3">
    <source>
        <dbReference type="Pfam" id="PF17883"/>
    </source>
</evidence>
<dbReference type="PANTHER" id="PTHR45661:SF3">
    <property type="entry name" value="IG-LIKE DOMAIN-CONTAINING PROTEIN"/>
    <property type="match status" value="1"/>
</dbReference>
<feature type="domain" description="MBG" evidence="3">
    <location>
        <begin position="887"/>
        <end position="977"/>
    </location>
</feature>
<dbReference type="InterPro" id="IPR041277">
    <property type="entry name" value="MBG_Lactobacillales"/>
</dbReference>
<evidence type="ECO:0000259" key="2">
    <source>
        <dbReference type="Pfam" id="PF07523"/>
    </source>
</evidence>
<evidence type="ECO:0000259" key="4">
    <source>
        <dbReference type="Pfam" id="PF19087"/>
    </source>
</evidence>
<dbReference type="AlphaFoldDB" id="A0A0R1YXB4"/>
<name>A0A0R1YXB4_9LACO</name>
<feature type="domain" description="DUF5776" evidence="4">
    <location>
        <begin position="1107"/>
        <end position="1173"/>
    </location>
</feature>
<evidence type="ECO:0000256" key="1">
    <source>
        <dbReference type="SAM" id="MobiDB-lite"/>
    </source>
</evidence>
<sequence>MKQSKLTAVLLTLTLGIGTGIVDTGYLMSPRDALAADTATTGESTPQSDFKWSFDSVNKTATVTGANVWFGQSGNTESSVVIPDTVTNDGQTYKVTSIGSHAFDYQDGVVSVTLPKYLTTIGESAFAYLKNLTNVDFSQATNLKTIGNLAFVGLQQTTSITLPDSVTTIGRLAFAYAHVSQVNLGQSVQTIGEKAFAAMDNLAKVSLNSNLVSIGDQAFVYDSKLSDVNWSDATSLKDIGEGAFVYAGLKGTIPIPAAVQSIGNQAFAGNQITGVTFDDALKTIGTSAFAYNKITNTVTIPKGVTSVGIQAFVGNLIKEVDLLGSSSIGADAFTQNNITKISSPSAQLPTSGAVGQVATIVADQATVSIGDLFSIDTNGKTNQNIDISNLTNGVTYDQSTGKFDVPAKTTQFSFTWTLKDNNNQLYSGNYTVDRTVPTIKAHPSTIYIGDSWKAADNYDGQDLDKMTVTVKDQSGKTLTSVDTSKAGTYYVTYAYGNDSTTVPVVVAKKSITYGLIGSQTVDYNGQVQQPTLSNYSVSLSSGDSYTLKDGDIAVKDNAADAKTYQVDLTDQGQKNIEAAYGDKYNLTQDSSGATFTIRDGNATASLNDGTKVYDGQVASKSYQPTVTVKDSSGNTLGTLALSAGQYEIVGDDSKVGSYPIKLTATGIAAIEAHFSNVSFSDLSAVSATYTITPNENVVATLSGGSKTYDGKKVSESGFTPTLTLKDGDNVIATVKLEKGQYDIANDDSKVGSYSITIAASEIAQLKTTYSDYDLSKLTSVKSTYTILAPHQVSYTIQGSQSVGFDGKVHLPAASHFTITMSDGTKVALQDSDLMVADHENGVTDAGSYRVVLSDSGKTRIAGILGASNQLVDGTSTATLTVTKQKGTASLTDGSKVYDGKKVSQSNYQPTLTLRDANGTTQATIKLTADQYSIENDGSAVGSYSITLTSAEIKALQAKYPNDDFNLNAVKATYTITAQPTPKPTPGGNGGGGSSATPTTPSTPSSNDNSSSSSSTIVEPSTVAKKGAVVYAIKKIGLYGSKDFKQRSRKAWYVQKPRIYRPMFVVTGYSRDGNGNLRYKVRDVNHLTKNRNQTGYITASWKYVRPVYYQSRQKTITVINPRGVNGYRKVNLSDKVKNYKQGSVLKVKKVVNYHLTTRFILDNGQYVTANRKLVQMGHRRLPKSVRAKGAINRYANVNLTKKNKHYPKSAHKRFKVYGFDYSDANSVSHHGRLRYRVANGYITGNTKYISILK</sequence>
<dbReference type="Pfam" id="PF19087">
    <property type="entry name" value="DUF5776"/>
    <property type="match status" value="1"/>
</dbReference>
<dbReference type="SUPFAM" id="SSF52058">
    <property type="entry name" value="L domain-like"/>
    <property type="match status" value="1"/>
</dbReference>
<feature type="domain" description="MBG" evidence="3">
    <location>
        <begin position="512"/>
        <end position="598"/>
    </location>
</feature>
<dbReference type="Proteomes" id="UP000051957">
    <property type="component" value="Unassembled WGS sequence"/>
</dbReference>
<dbReference type="EMBL" id="AZGK01000002">
    <property type="protein sequence ID" value="KRM47288.1"/>
    <property type="molecule type" value="Genomic_DNA"/>
</dbReference>
<accession>A0A0R1YXB4</accession>
<dbReference type="Gene3D" id="3.10.430.110">
    <property type="match status" value="5"/>
</dbReference>
<reference evidence="5 6" key="1">
    <citation type="journal article" date="2015" name="Genome Announc.">
        <title>Expanding the biotechnology potential of lactobacilli through comparative genomics of 213 strains and associated genera.</title>
        <authorList>
            <person name="Sun Z."/>
            <person name="Harris H.M."/>
            <person name="McCann A."/>
            <person name="Guo C."/>
            <person name="Argimon S."/>
            <person name="Zhang W."/>
            <person name="Yang X."/>
            <person name="Jeffery I.B."/>
            <person name="Cooney J.C."/>
            <person name="Kagawa T.F."/>
            <person name="Liu W."/>
            <person name="Song Y."/>
            <person name="Salvetti E."/>
            <person name="Wrobel A."/>
            <person name="Rasinkangas P."/>
            <person name="Parkhill J."/>
            <person name="Rea M.C."/>
            <person name="O'Sullivan O."/>
            <person name="Ritari J."/>
            <person name="Douillard F.P."/>
            <person name="Paul Ross R."/>
            <person name="Yang R."/>
            <person name="Briner A.E."/>
            <person name="Felis G.E."/>
            <person name="de Vos W.M."/>
            <person name="Barrangou R."/>
            <person name="Klaenhammer T.R."/>
            <person name="Caufield P.W."/>
            <person name="Cui Y."/>
            <person name="Zhang H."/>
            <person name="O'Toole P.W."/>
        </authorList>
    </citation>
    <scope>NUCLEOTIDE SEQUENCE [LARGE SCALE GENOMIC DNA]</scope>
    <source>
        <strain evidence="5 6">DSM 5707</strain>
    </source>
</reference>
<dbReference type="InterPro" id="IPR026906">
    <property type="entry name" value="LRR_5"/>
</dbReference>
<gene>
    <name evidence="5" type="ORF">FC51_GL000987</name>
</gene>
<feature type="compositionally biased region" description="Low complexity" evidence="1">
    <location>
        <begin position="994"/>
        <end position="1018"/>
    </location>
</feature>
<dbReference type="InterPro" id="IPR032675">
    <property type="entry name" value="LRR_dom_sf"/>
</dbReference>
<feature type="domain" description="MBG" evidence="3">
    <location>
        <begin position="793"/>
        <end position="883"/>
    </location>
</feature>
<feature type="domain" description="Ig-like" evidence="2">
    <location>
        <begin position="439"/>
        <end position="506"/>
    </location>
</feature>
<feature type="domain" description="MBG" evidence="3">
    <location>
        <begin position="698"/>
        <end position="786"/>
    </location>
</feature>
<feature type="domain" description="MBG" evidence="3">
    <location>
        <begin position="602"/>
        <end position="693"/>
    </location>
</feature>
<feature type="region of interest" description="Disordered" evidence="1">
    <location>
        <begin position="976"/>
        <end position="1018"/>
    </location>
</feature>
<dbReference type="Pfam" id="PF13306">
    <property type="entry name" value="LRR_5"/>
    <property type="match status" value="1"/>
</dbReference>
<organism evidence="5 6">
    <name type="scientific">Lentilactobacillus parabuchneri DSM 5707 = NBRC 107865</name>
    <dbReference type="NCBI Taxonomy" id="1423784"/>
    <lineage>
        <taxon>Bacteria</taxon>
        <taxon>Bacillati</taxon>
        <taxon>Bacillota</taxon>
        <taxon>Bacilli</taxon>
        <taxon>Lactobacillales</taxon>
        <taxon>Lactobacillaceae</taxon>
        <taxon>Lentilactobacillus</taxon>
    </lineage>
</organism>
<protein>
    <submittedName>
        <fullName evidence="5">Uncharacterized protein</fullName>
    </submittedName>
</protein>
<dbReference type="InterPro" id="IPR013783">
    <property type="entry name" value="Ig-like_fold"/>
</dbReference>